<evidence type="ECO:0000256" key="1">
    <source>
        <dbReference type="SAM" id="MobiDB-lite"/>
    </source>
</evidence>
<sequence>MGYDEDTQARAARRKKRKRRQRTMGVLIFLFLILVIAGVGYYIVFGNSKVNPELIKNGLGTAGNAVSGLIRTGKDALPDSIKEKLPSGWFETETESETETEAPTETETETEDHSDEEAAQLIAEADAMAVSYDYDGAAKHLKASDLYAVRTDLQQKVSEYKTQKAACVAIAPEDVTHVFYHTLVVDPSKAFNPDLDGYAGWQQWMTTISEFDEITQEMYDRGYVLVSIHDLIKKTTNEDGSVTIEPNNIYLPEGKKAFVLSLDDLCYYHTYDNHGVASKIVLDENGKPTCEYVQDDGTVVTGAYDAVPRLDAFLEEHPDGCYKGARGIIALTGYNGILGYRTDGTYSEDHNTNSEVYYRDDLQSEWLANHPDFDWEQECEDAKKVVEAMKADGWEFASHTWGHKNVGETDYDDLVRDTERWFEYVSPLIGETDAIIFAHGADISSSGYTEDNAKYTYFKSKGFDIYCPVDSVPYTTTVTSEYLHQGRRNLDGYRIYNDAISDNPMTADLFDASKVLDPDRPLPVPDL</sequence>
<keyword evidence="2" id="KW-0812">Transmembrane</keyword>
<accession>A0ABR7N6G0</accession>
<evidence type="ECO:0000313" key="4">
    <source>
        <dbReference type="Proteomes" id="UP000657421"/>
    </source>
</evidence>
<dbReference type="InterPro" id="IPR011330">
    <property type="entry name" value="Glyco_hydro/deAcase_b/a-brl"/>
</dbReference>
<dbReference type="EMBL" id="JACRSZ010000001">
    <property type="protein sequence ID" value="MBC8571995.1"/>
    <property type="molecule type" value="Genomic_DNA"/>
</dbReference>
<feature type="region of interest" description="Disordered" evidence="1">
    <location>
        <begin position="87"/>
        <end position="116"/>
    </location>
</feature>
<evidence type="ECO:0000313" key="3">
    <source>
        <dbReference type="EMBL" id="MBC8571995.1"/>
    </source>
</evidence>
<dbReference type="Proteomes" id="UP000657421">
    <property type="component" value="Unassembled WGS sequence"/>
</dbReference>
<reference evidence="3 4" key="1">
    <citation type="submission" date="2020-08" db="EMBL/GenBank/DDBJ databases">
        <title>Genome public.</title>
        <authorList>
            <person name="Liu C."/>
            <person name="Sun Q."/>
        </authorList>
    </citation>
    <scope>NUCLEOTIDE SEQUENCE [LARGE SCALE GENOMIC DNA]</scope>
    <source>
        <strain evidence="3 4">NSJ-46</strain>
    </source>
</reference>
<feature type="compositionally biased region" description="Acidic residues" evidence="1">
    <location>
        <begin position="92"/>
        <end position="116"/>
    </location>
</feature>
<proteinExistence type="predicted"/>
<evidence type="ECO:0000256" key="2">
    <source>
        <dbReference type="SAM" id="Phobius"/>
    </source>
</evidence>
<dbReference type="RefSeq" id="WP_249306984.1">
    <property type="nucleotide sequence ID" value="NZ_JACRSZ010000001.1"/>
</dbReference>
<gene>
    <name evidence="3" type="ORF">H8716_02665</name>
</gene>
<organism evidence="3 4">
    <name type="scientific">Jingyaoa shaoxingensis</name>
    <dbReference type="NCBI Taxonomy" id="2763671"/>
    <lineage>
        <taxon>Bacteria</taxon>
        <taxon>Bacillati</taxon>
        <taxon>Bacillota</taxon>
        <taxon>Clostridia</taxon>
        <taxon>Lachnospirales</taxon>
        <taxon>Lachnospiraceae</taxon>
        <taxon>Jingyaoa</taxon>
    </lineage>
</organism>
<feature type="transmembrane region" description="Helical" evidence="2">
    <location>
        <begin position="23"/>
        <end position="44"/>
    </location>
</feature>
<name>A0ABR7N6G0_9FIRM</name>
<dbReference type="SUPFAM" id="SSF88713">
    <property type="entry name" value="Glycoside hydrolase/deacetylase"/>
    <property type="match status" value="1"/>
</dbReference>
<keyword evidence="4" id="KW-1185">Reference proteome</keyword>
<keyword evidence="2" id="KW-0472">Membrane</keyword>
<dbReference type="Gene3D" id="3.20.20.370">
    <property type="entry name" value="Glycoside hydrolase/deacetylase"/>
    <property type="match status" value="1"/>
</dbReference>
<protein>
    <submittedName>
        <fullName evidence="3">Polysaccharide deacetylase</fullName>
    </submittedName>
</protein>
<keyword evidence="2" id="KW-1133">Transmembrane helix</keyword>
<comment type="caution">
    <text evidence="3">The sequence shown here is derived from an EMBL/GenBank/DDBJ whole genome shotgun (WGS) entry which is preliminary data.</text>
</comment>